<accession>A0ABR2RVD8</accession>
<protein>
    <submittedName>
        <fullName evidence="1">Uncharacterized protein</fullName>
    </submittedName>
</protein>
<name>A0ABR2RVD8_9ROSI</name>
<comment type="caution">
    <text evidence="1">The sequence shown here is derived from an EMBL/GenBank/DDBJ whole genome shotgun (WGS) entry which is preliminary data.</text>
</comment>
<evidence type="ECO:0000313" key="1">
    <source>
        <dbReference type="EMBL" id="KAK9016761.1"/>
    </source>
</evidence>
<sequence length="72" mass="7966">MTLRGGKRKGEAWQRTYDISVDCRYCKACDLWTASCCIAWLISLGVSVLASRLGLRLCTVICPATGSSSYHY</sequence>
<reference evidence="1 2" key="1">
    <citation type="journal article" date="2024" name="G3 (Bethesda)">
        <title>Genome assembly of Hibiscus sabdariffa L. provides insights into metabolisms of medicinal natural products.</title>
        <authorList>
            <person name="Kim T."/>
        </authorList>
    </citation>
    <scope>NUCLEOTIDE SEQUENCE [LARGE SCALE GENOMIC DNA]</scope>
    <source>
        <strain evidence="1">TK-2024</strain>
        <tissue evidence="1">Old leaves</tissue>
    </source>
</reference>
<organism evidence="1 2">
    <name type="scientific">Hibiscus sabdariffa</name>
    <name type="common">roselle</name>
    <dbReference type="NCBI Taxonomy" id="183260"/>
    <lineage>
        <taxon>Eukaryota</taxon>
        <taxon>Viridiplantae</taxon>
        <taxon>Streptophyta</taxon>
        <taxon>Embryophyta</taxon>
        <taxon>Tracheophyta</taxon>
        <taxon>Spermatophyta</taxon>
        <taxon>Magnoliopsida</taxon>
        <taxon>eudicotyledons</taxon>
        <taxon>Gunneridae</taxon>
        <taxon>Pentapetalae</taxon>
        <taxon>rosids</taxon>
        <taxon>malvids</taxon>
        <taxon>Malvales</taxon>
        <taxon>Malvaceae</taxon>
        <taxon>Malvoideae</taxon>
        <taxon>Hibiscus</taxon>
    </lineage>
</organism>
<dbReference type="EMBL" id="JBBPBN010000020">
    <property type="protein sequence ID" value="KAK9016761.1"/>
    <property type="molecule type" value="Genomic_DNA"/>
</dbReference>
<gene>
    <name evidence="1" type="ORF">V6N11_079255</name>
</gene>
<keyword evidence="2" id="KW-1185">Reference proteome</keyword>
<evidence type="ECO:0000313" key="2">
    <source>
        <dbReference type="Proteomes" id="UP001396334"/>
    </source>
</evidence>
<dbReference type="Proteomes" id="UP001396334">
    <property type="component" value="Unassembled WGS sequence"/>
</dbReference>
<proteinExistence type="predicted"/>